<dbReference type="VEuPathDB" id="VectorBase:GPPI044958"/>
<evidence type="ECO:0000313" key="2">
    <source>
        <dbReference type="Proteomes" id="UP000092460"/>
    </source>
</evidence>
<dbReference type="EMBL" id="JXJN01023072">
    <property type="status" value="NOT_ANNOTATED_CDS"/>
    <property type="molecule type" value="Genomic_DNA"/>
</dbReference>
<dbReference type="AlphaFoldDB" id="A0A1B0BZB1"/>
<keyword evidence="2" id="KW-1185">Reference proteome</keyword>
<protein>
    <submittedName>
        <fullName evidence="1">Uncharacterized protein</fullName>
    </submittedName>
</protein>
<dbReference type="SMART" id="SM00696">
    <property type="entry name" value="DM9"/>
    <property type="match status" value="4"/>
</dbReference>
<organism evidence="1 2">
    <name type="scientific">Glossina palpalis gambiensis</name>
    <dbReference type="NCBI Taxonomy" id="67801"/>
    <lineage>
        <taxon>Eukaryota</taxon>
        <taxon>Metazoa</taxon>
        <taxon>Ecdysozoa</taxon>
        <taxon>Arthropoda</taxon>
        <taxon>Hexapoda</taxon>
        <taxon>Insecta</taxon>
        <taxon>Pterygota</taxon>
        <taxon>Neoptera</taxon>
        <taxon>Endopterygota</taxon>
        <taxon>Diptera</taxon>
        <taxon>Brachycera</taxon>
        <taxon>Muscomorpha</taxon>
        <taxon>Hippoboscoidea</taxon>
        <taxon>Glossinidae</taxon>
        <taxon>Glossina</taxon>
    </lineage>
</organism>
<proteinExistence type="predicted"/>
<reference evidence="2" key="1">
    <citation type="submission" date="2015-01" db="EMBL/GenBank/DDBJ databases">
        <authorList>
            <person name="Aksoy S."/>
            <person name="Warren W."/>
            <person name="Wilson R.K."/>
        </authorList>
    </citation>
    <scope>NUCLEOTIDE SEQUENCE [LARGE SCALE GENOMIC DNA]</scope>
    <source>
        <strain evidence="2">IAEA</strain>
    </source>
</reference>
<name>A0A1B0BZB1_9MUSC</name>
<dbReference type="PANTHER" id="PTHR31649:SF10">
    <property type="entry name" value="IP19903P-RELATED"/>
    <property type="match status" value="1"/>
</dbReference>
<dbReference type="Proteomes" id="UP000092460">
    <property type="component" value="Unassembled WGS sequence"/>
</dbReference>
<sequence>MPLFRSDGTWIHCTSGSSLPSGAVVGGHDCDGSPIYVGRSSHEGDNLPAKVTPCKGCAFVSWGGAEHMKHHYEVLVGHGYTWKSCHGGHVPLNAVKSGMTRTGEPLYIGRGLHSGSLCVGKVHPSHGCLYIPFGGQEVRLNTYEVLVHEISDRWVSTGMHCAPPDAVVAGHDSDGAVIYVGRALHEGEMLPAKFIPSKKCAYISHRGYEHSKVLFEVLCGHHYAWQVPTSYHHALPANAVSCGLSHTGEPLYIGRGAWQGSMTPGRISISQHCLFIPYGGQEIRLNNYEILVKHK</sequence>
<dbReference type="PANTHER" id="PTHR31649">
    <property type="entry name" value="AGAP009604-PA"/>
    <property type="match status" value="1"/>
</dbReference>
<evidence type="ECO:0000313" key="1">
    <source>
        <dbReference type="EnsemblMetazoa" id="GPPI044958-PA"/>
    </source>
</evidence>
<dbReference type="EnsemblMetazoa" id="GPPI044958-RA">
    <property type="protein sequence ID" value="GPPI044958-PA"/>
    <property type="gene ID" value="GPPI044958"/>
</dbReference>
<dbReference type="STRING" id="67801.A0A1B0BZB1"/>
<dbReference type="Pfam" id="PF11901">
    <property type="entry name" value="DM9"/>
    <property type="match status" value="2"/>
</dbReference>
<accession>A0A1B0BZB1</accession>
<reference evidence="1" key="2">
    <citation type="submission" date="2020-05" db="UniProtKB">
        <authorList>
            <consortium name="EnsemblMetazoa"/>
        </authorList>
    </citation>
    <scope>IDENTIFICATION</scope>
    <source>
        <strain evidence="1">IAEA</strain>
    </source>
</reference>
<dbReference type="InterPro" id="IPR006616">
    <property type="entry name" value="DM9_repeat"/>
</dbReference>